<protein>
    <submittedName>
        <fullName evidence="6">TetR/AcrR family transcriptional regulator</fullName>
    </submittedName>
</protein>
<dbReference type="InterPro" id="IPR001647">
    <property type="entry name" value="HTH_TetR"/>
</dbReference>
<dbReference type="EMBL" id="CP088295">
    <property type="protein sequence ID" value="UUY05279.1"/>
    <property type="molecule type" value="Genomic_DNA"/>
</dbReference>
<keyword evidence="2 4" id="KW-0238">DNA-binding</keyword>
<dbReference type="PANTHER" id="PTHR30055">
    <property type="entry name" value="HTH-TYPE TRANSCRIPTIONAL REGULATOR RUTR"/>
    <property type="match status" value="1"/>
</dbReference>
<dbReference type="InterPro" id="IPR009057">
    <property type="entry name" value="Homeodomain-like_sf"/>
</dbReference>
<evidence type="ECO:0000259" key="5">
    <source>
        <dbReference type="PROSITE" id="PS50977"/>
    </source>
</evidence>
<dbReference type="Proteomes" id="UP001058860">
    <property type="component" value="Chromosome"/>
</dbReference>
<evidence type="ECO:0000313" key="7">
    <source>
        <dbReference type="Proteomes" id="UP001058860"/>
    </source>
</evidence>
<reference evidence="7" key="1">
    <citation type="submission" date="2021-11" db="EMBL/GenBank/DDBJ databases">
        <title>Cultivation dependent microbiological survey of springs from the worlds oldest radium mine currently devoted to the extraction of radon-saturated water.</title>
        <authorList>
            <person name="Kapinusova G."/>
            <person name="Smrhova T."/>
            <person name="Strejcek M."/>
            <person name="Suman J."/>
            <person name="Jani K."/>
            <person name="Pajer P."/>
            <person name="Uhlik O."/>
        </authorList>
    </citation>
    <scope>NUCLEOTIDE SEQUENCE [LARGE SCALE GENOMIC DNA]</scope>
    <source>
        <strain evidence="7">J379</strain>
    </source>
</reference>
<feature type="domain" description="HTH tetR-type" evidence="5">
    <location>
        <begin position="9"/>
        <end position="69"/>
    </location>
</feature>
<evidence type="ECO:0000256" key="1">
    <source>
        <dbReference type="ARBA" id="ARBA00023015"/>
    </source>
</evidence>
<dbReference type="PANTHER" id="PTHR30055:SF234">
    <property type="entry name" value="HTH-TYPE TRANSCRIPTIONAL REGULATOR BETI"/>
    <property type="match status" value="1"/>
</dbReference>
<evidence type="ECO:0000256" key="4">
    <source>
        <dbReference type="PROSITE-ProRule" id="PRU00335"/>
    </source>
</evidence>
<dbReference type="InterPro" id="IPR050109">
    <property type="entry name" value="HTH-type_TetR-like_transc_reg"/>
</dbReference>
<evidence type="ECO:0000313" key="6">
    <source>
        <dbReference type="EMBL" id="UUY05279.1"/>
    </source>
</evidence>
<sequence length="205" mass="22237">MSTPRMNADERRNQLLDILCDIVLSEGFAAVSIDRIARDANIARTVIYSHFGNLDGMLDALVERTADRALAQVRSVVPDFPISEDPGDVLADAIGTFTSVVRSDPVTWRIVLLPSDGAPAQLRERLGSARNAIETLLSPLVEWGIEALGVRDLELDVELVSHAIVLLGEDGARLTLTDPDRYPPERLKAFARSLIMVATKPAAGA</sequence>
<evidence type="ECO:0000256" key="3">
    <source>
        <dbReference type="ARBA" id="ARBA00023163"/>
    </source>
</evidence>
<keyword evidence="1" id="KW-0805">Transcription regulation</keyword>
<keyword evidence="7" id="KW-1185">Reference proteome</keyword>
<accession>A0ABY5PKQ7</accession>
<keyword evidence="3" id="KW-0804">Transcription</keyword>
<proteinExistence type="predicted"/>
<feature type="DNA-binding region" description="H-T-H motif" evidence="4">
    <location>
        <begin position="32"/>
        <end position="51"/>
    </location>
</feature>
<dbReference type="SUPFAM" id="SSF46689">
    <property type="entry name" value="Homeodomain-like"/>
    <property type="match status" value="1"/>
</dbReference>
<dbReference type="Pfam" id="PF00440">
    <property type="entry name" value="TetR_N"/>
    <property type="match status" value="1"/>
</dbReference>
<dbReference type="PROSITE" id="PS50977">
    <property type="entry name" value="HTH_TETR_2"/>
    <property type="match status" value="1"/>
</dbReference>
<name>A0ABY5PKQ7_9ACTN</name>
<dbReference type="Gene3D" id="1.10.357.10">
    <property type="entry name" value="Tetracycline Repressor, domain 2"/>
    <property type="match status" value="1"/>
</dbReference>
<organism evidence="6 7">
    <name type="scientific">Svornostia abyssi</name>
    <dbReference type="NCBI Taxonomy" id="2898438"/>
    <lineage>
        <taxon>Bacteria</taxon>
        <taxon>Bacillati</taxon>
        <taxon>Actinomycetota</taxon>
        <taxon>Thermoleophilia</taxon>
        <taxon>Solirubrobacterales</taxon>
        <taxon>Baekduiaceae</taxon>
        <taxon>Svornostia</taxon>
    </lineage>
</organism>
<evidence type="ECO:0000256" key="2">
    <source>
        <dbReference type="ARBA" id="ARBA00023125"/>
    </source>
</evidence>
<gene>
    <name evidence="6" type="ORF">LRS13_07085</name>
</gene>
<dbReference type="RefSeq" id="WP_353865738.1">
    <property type="nucleotide sequence ID" value="NZ_CP088295.1"/>
</dbReference>